<sequence length="543" mass="57738">AFALPPGYTHSLTADVPPGRRSRSRPADSTSASASAAAVCLYVSGVSDLAGARRWIRAYQLASRALLLPVKTYRSRASRPRALHCLEFRCVAVGCGFRLAVRLLSTDRPDAALVASSDPELATADAPAVCQVVLRGDHSSHSASNNDDADGADAEAPSSCQRGRTRRRGGRLGPDTRREIRTLASQLGLTPRRAMAVWYQCRGIEPTDCPDAELDDGRLPGYADFARARRRHLNSGGDGGGGGDDTLDRLARRYPQLRAGLAAFKSALHRHRDDPRRISAMLSKAVQAADAAEPAAAQSAAPGASDPSAASAINNPEVVERLRAFGHRIIECQWLPMLLVEPAESLSLFRRFYYALYSPATPEQLRCRLDSFELVNDRADSLSVLLSAESGELFAELLPPAMPAASTSALPASSTVDTGAAVDCAGSRLAADRQSLHFLASAFVSNVLAAVWPRLLLAEQREAAASGQFLQLNASVRRFTERAGQIGSRRLLLSSLRHFAASAVAAIEEAATVDVAADALAEVAAAADGPLPDLLEVAESDFE</sequence>
<organism evidence="2 3">
    <name type="scientific">Macrostomum lignano</name>
    <dbReference type="NCBI Taxonomy" id="282301"/>
    <lineage>
        <taxon>Eukaryota</taxon>
        <taxon>Metazoa</taxon>
        <taxon>Spiralia</taxon>
        <taxon>Lophotrochozoa</taxon>
        <taxon>Platyhelminthes</taxon>
        <taxon>Rhabditophora</taxon>
        <taxon>Macrostomorpha</taxon>
        <taxon>Macrostomida</taxon>
        <taxon>Macrostomidae</taxon>
        <taxon>Macrostomum</taxon>
    </lineage>
</organism>
<accession>A0A267G476</accession>
<dbReference type="EMBL" id="NIVC01000563">
    <property type="protein sequence ID" value="PAA80841.1"/>
    <property type="molecule type" value="Genomic_DNA"/>
</dbReference>
<dbReference type="Proteomes" id="UP000215902">
    <property type="component" value="Unassembled WGS sequence"/>
</dbReference>
<protein>
    <submittedName>
        <fullName evidence="2">Uncharacterized protein</fullName>
    </submittedName>
</protein>
<dbReference type="AlphaFoldDB" id="A0A267G476"/>
<gene>
    <name evidence="2" type="ORF">BOX15_Mlig015938g2</name>
</gene>
<feature type="non-terminal residue" evidence="2">
    <location>
        <position position="1"/>
    </location>
</feature>
<evidence type="ECO:0000313" key="3">
    <source>
        <dbReference type="Proteomes" id="UP000215902"/>
    </source>
</evidence>
<feature type="region of interest" description="Disordered" evidence="1">
    <location>
        <begin position="1"/>
        <end position="30"/>
    </location>
</feature>
<evidence type="ECO:0000313" key="2">
    <source>
        <dbReference type="EMBL" id="PAA80841.1"/>
    </source>
</evidence>
<evidence type="ECO:0000256" key="1">
    <source>
        <dbReference type="SAM" id="MobiDB-lite"/>
    </source>
</evidence>
<feature type="region of interest" description="Disordered" evidence="1">
    <location>
        <begin position="138"/>
        <end position="178"/>
    </location>
</feature>
<proteinExistence type="predicted"/>
<keyword evidence="3" id="KW-1185">Reference proteome</keyword>
<comment type="caution">
    <text evidence="2">The sequence shown here is derived from an EMBL/GenBank/DDBJ whole genome shotgun (WGS) entry which is preliminary data.</text>
</comment>
<name>A0A267G476_9PLAT</name>
<reference evidence="2 3" key="1">
    <citation type="submission" date="2017-06" db="EMBL/GenBank/DDBJ databases">
        <title>A platform for efficient transgenesis in Macrostomum lignano, a flatworm model organism for stem cell research.</title>
        <authorList>
            <person name="Berezikov E."/>
        </authorList>
    </citation>
    <scope>NUCLEOTIDE SEQUENCE [LARGE SCALE GENOMIC DNA]</scope>
    <source>
        <strain evidence="2">DV1</strain>
        <tissue evidence="2">Whole organism</tissue>
    </source>
</reference>